<name>A0AAV0H585_9ROSI</name>
<dbReference type="EMBL" id="CAMGYJ010000002">
    <property type="protein sequence ID" value="CAI0380436.1"/>
    <property type="molecule type" value="Genomic_DNA"/>
</dbReference>
<keyword evidence="2" id="KW-1185">Reference proteome</keyword>
<dbReference type="PANTHER" id="PTHR36702:SF1">
    <property type="entry name" value="HOLLIDAY JUNCTION RESOLVASE"/>
    <property type="match status" value="1"/>
</dbReference>
<dbReference type="Pfam" id="PF14868">
    <property type="entry name" value="DUF4487"/>
    <property type="match status" value="1"/>
</dbReference>
<evidence type="ECO:0000313" key="2">
    <source>
        <dbReference type="Proteomes" id="UP001154282"/>
    </source>
</evidence>
<gene>
    <name evidence="1" type="ORF">LITE_LOCUS2671</name>
</gene>
<dbReference type="Proteomes" id="UP001154282">
    <property type="component" value="Unassembled WGS sequence"/>
</dbReference>
<dbReference type="AlphaFoldDB" id="A0AAV0H585"/>
<sequence>MVQKAFEDDSDVHRKILKRKNTAVSSFMFLGLLSLRINSLGSEVLKVAQTSIDALINMCKRYFQIINENLYDASLKDSSATAPEVVSISDVDLKTLKFIINIIQKSSDVESSDVDLKHPKGESMKECCLMLLNVTLEIVSVMKHLYQSDEMEKVIELHGLFISGPTASDSCLYQCKPHLALFMGGLGDVQMSESNDCTKTTAVWDLYHMLLKEQHWALVHLVIPSFGYFAAHTSCNQLWRFVPQNAALSYGVMSASEVSEQRFMSELKAFLEKEVAVLATVSASS</sequence>
<reference evidence="1" key="1">
    <citation type="submission" date="2022-08" db="EMBL/GenBank/DDBJ databases">
        <authorList>
            <person name="Gutierrez-Valencia J."/>
        </authorList>
    </citation>
    <scope>NUCLEOTIDE SEQUENCE</scope>
</reference>
<comment type="caution">
    <text evidence="1">The sequence shown here is derived from an EMBL/GenBank/DDBJ whole genome shotgun (WGS) entry which is preliminary data.</text>
</comment>
<protein>
    <submittedName>
        <fullName evidence="1">Uncharacterized protein</fullName>
    </submittedName>
</protein>
<dbReference type="PANTHER" id="PTHR36702">
    <property type="entry name" value="HOLLIDAY JUNCTION RESOLVASE"/>
    <property type="match status" value="1"/>
</dbReference>
<evidence type="ECO:0000313" key="1">
    <source>
        <dbReference type="EMBL" id="CAI0380436.1"/>
    </source>
</evidence>
<accession>A0AAV0H585</accession>
<proteinExistence type="predicted"/>
<organism evidence="1 2">
    <name type="scientific">Linum tenue</name>
    <dbReference type="NCBI Taxonomy" id="586396"/>
    <lineage>
        <taxon>Eukaryota</taxon>
        <taxon>Viridiplantae</taxon>
        <taxon>Streptophyta</taxon>
        <taxon>Embryophyta</taxon>
        <taxon>Tracheophyta</taxon>
        <taxon>Spermatophyta</taxon>
        <taxon>Magnoliopsida</taxon>
        <taxon>eudicotyledons</taxon>
        <taxon>Gunneridae</taxon>
        <taxon>Pentapetalae</taxon>
        <taxon>rosids</taxon>
        <taxon>fabids</taxon>
        <taxon>Malpighiales</taxon>
        <taxon>Linaceae</taxon>
        <taxon>Linum</taxon>
    </lineage>
</organism>
<dbReference type="InterPro" id="IPR027902">
    <property type="entry name" value="DUF4487"/>
</dbReference>